<accession>A0A382DAM4</accession>
<keyword evidence="1" id="KW-0472">Membrane</keyword>
<organism evidence="2">
    <name type="scientific">marine metagenome</name>
    <dbReference type="NCBI Taxonomy" id="408172"/>
    <lineage>
        <taxon>unclassified sequences</taxon>
        <taxon>metagenomes</taxon>
        <taxon>ecological metagenomes</taxon>
    </lineage>
</organism>
<sequence length="151" mass="15472">MTDTTLTLIVASGALAVTLVRLSVTAARLDVNSPARLVAELRLAQFAALVLALFGGIYIGIPLVQEASPGAGIDVALAIGFLAIASAAITQEPARALTLVSLGFAGHAVVALAHGADRLPSDSVPEWFPVACAIYDVTVAAVCYLPIVRRP</sequence>
<feature type="transmembrane region" description="Helical" evidence="1">
    <location>
        <begin position="127"/>
        <end position="147"/>
    </location>
</feature>
<proteinExistence type="predicted"/>
<keyword evidence="1" id="KW-1133">Transmembrane helix</keyword>
<feature type="transmembrane region" description="Helical" evidence="1">
    <location>
        <begin position="96"/>
        <end position="115"/>
    </location>
</feature>
<feature type="transmembrane region" description="Helical" evidence="1">
    <location>
        <begin position="6"/>
        <end position="31"/>
    </location>
</feature>
<evidence type="ECO:0000313" key="2">
    <source>
        <dbReference type="EMBL" id="SVB34707.1"/>
    </source>
</evidence>
<dbReference type="AlphaFoldDB" id="A0A382DAM4"/>
<reference evidence="2" key="1">
    <citation type="submission" date="2018-05" db="EMBL/GenBank/DDBJ databases">
        <authorList>
            <person name="Lanie J.A."/>
            <person name="Ng W.-L."/>
            <person name="Kazmierczak K.M."/>
            <person name="Andrzejewski T.M."/>
            <person name="Davidsen T.M."/>
            <person name="Wayne K.J."/>
            <person name="Tettelin H."/>
            <person name="Glass J.I."/>
            <person name="Rusch D."/>
            <person name="Podicherti R."/>
            <person name="Tsui H.-C.T."/>
            <person name="Winkler M.E."/>
        </authorList>
    </citation>
    <scope>NUCLEOTIDE SEQUENCE</scope>
</reference>
<dbReference type="EMBL" id="UINC01038141">
    <property type="protein sequence ID" value="SVB34707.1"/>
    <property type="molecule type" value="Genomic_DNA"/>
</dbReference>
<evidence type="ECO:0000256" key="1">
    <source>
        <dbReference type="SAM" id="Phobius"/>
    </source>
</evidence>
<name>A0A382DAM4_9ZZZZ</name>
<feature type="transmembrane region" description="Helical" evidence="1">
    <location>
        <begin position="43"/>
        <end position="64"/>
    </location>
</feature>
<feature type="transmembrane region" description="Helical" evidence="1">
    <location>
        <begin position="70"/>
        <end position="89"/>
    </location>
</feature>
<gene>
    <name evidence="2" type="ORF">METZ01_LOCUS187561</name>
</gene>
<protein>
    <submittedName>
        <fullName evidence="2">Uncharacterized protein</fullName>
    </submittedName>
</protein>
<keyword evidence="1" id="KW-0812">Transmembrane</keyword>